<reference evidence="3" key="1">
    <citation type="submission" date="2025-08" db="UniProtKB">
        <authorList>
            <consortium name="RefSeq"/>
        </authorList>
    </citation>
    <scope>IDENTIFICATION</scope>
    <source>
        <tissue evidence="3">Muscle</tissue>
    </source>
</reference>
<name>A0A6I9PF06_9TELE</name>
<dbReference type="AlphaFoldDB" id="A0A6I9PF06"/>
<dbReference type="Proteomes" id="UP000504611">
    <property type="component" value="Unplaced"/>
</dbReference>
<feature type="domain" description="Serine/threonine-protein kinase ATR-like N-HEAT region" evidence="1">
    <location>
        <begin position="1"/>
        <end position="269"/>
    </location>
</feature>
<dbReference type="Pfam" id="PF25032">
    <property type="entry name" value="N-HEAT_ATR"/>
    <property type="match status" value="1"/>
</dbReference>
<protein>
    <submittedName>
        <fullName evidence="3">Serine/threonine-protein kinase ATR-like</fullName>
    </submittedName>
</protein>
<dbReference type="GeneID" id="104958463"/>
<proteinExistence type="predicted"/>
<dbReference type="InterPro" id="IPR056803">
    <property type="entry name" value="ATR-like_N-HEAT"/>
</dbReference>
<evidence type="ECO:0000259" key="1">
    <source>
        <dbReference type="Pfam" id="PF25032"/>
    </source>
</evidence>
<evidence type="ECO:0000313" key="3">
    <source>
        <dbReference type="RefSeq" id="XP_010784506.1"/>
    </source>
</evidence>
<sequence length="319" mass="34624">MVMLSRLVELGGFPEMRGHEFFTAYLHLLETHSYTYSANSEEKDPYAGELLQLTRCVFQTPAVSHTHFEPIHLSQMFECVCTLGGSDVKLGAEVTESLCLLFGFLLSGAVVYESAALLRRQRVTEVCRTLTRTVGTEHQAECAEGFLKVALKAEAAVVVQKAGDGETAAKKSCKSAPKLMSKTTETSAAEGDMRAGSDVWAVVNSRLEELLTFLISDGPETKQTLCALEGLALILHLAALCSAPTSSSPLLWLPSETLGRSLKSCQAVLERGPLPASNQDYFQSAVRATVRVLDSVLYLTSKYTPTETNIPDSLFAVHP</sequence>
<evidence type="ECO:0000313" key="2">
    <source>
        <dbReference type="Proteomes" id="UP000504611"/>
    </source>
</evidence>
<dbReference type="RefSeq" id="XP_010784506.1">
    <property type="nucleotide sequence ID" value="XM_010786204.1"/>
</dbReference>
<accession>A0A6I9PF06</accession>
<gene>
    <name evidence="3" type="primary">LOC104958463</name>
</gene>
<dbReference type="OrthoDB" id="10546022at2759"/>
<organism evidence="2 3">
    <name type="scientific">Notothenia coriiceps</name>
    <name type="common">black rockcod</name>
    <dbReference type="NCBI Taxonomy" id="8208"/>
    <lineage>
        <taxon>Eukaryota</taxon>
        <taxon>Metazoa</taxon>
        <taxon>Chordata</taxon>
        <taxon>Craniata</taxon>
        <taxon>Vertebrata</taxon>
        <taxon>Euteleostomi</taxon>
        <taxon>Actinopterygii</taxon>
        <taxon>Neopterygii</taxon>
        <taxon>Teleostei</taxon>
        <taxon>Neoteleostei</taxon>
        <taxon>Acanthomorphata</taxon>
        <taxon>Eupercaria</taxon>
        <taxon>Perciformes</taxon>
        <taxon>Notothenioidei</taxon>
        <taxon>Nototheniidae</taxon>
        <taxon>Notothenia</taxon>
    </lineage>
</organism>
<dbReference type="KEGG" id="ncc:104958463"/>
<keyword evidence="2" id="KW-1185">Reference proteome</keyword>